<dbReference type="Proteomes" id="UP000196258">
    <property type="component" value="Unassembled WGS sequence"/>
</dbReference>
<evidence type="ECO:0000313" key="2">
    <source>
        <dbReference type="Proteomes" id="UP000196258"/>
    </source>
</evidence>
<sequence>MKKILFIVSCVFFLFSSYLFVNIYANKEITNILEEDSKYTVSVTEVQDQEKTVESLKKIAAANSVNIQKAIYRLQENGTFVIDVYIDINEPEEVLDNFVIDGKKLSDSNVIKLR</sequence>
<accession>A0A1Y4QHK2</accession>
<evidence type="ECO:0000313" key="1">
    <source>
        <dbReference type="EMBL" id="OUQ04744.1"/>
    </source>
</evidence>
<dbReference type="EMBL" id="NFLB01000009">
    <property type="protein sequence ID" value="OUQ04744.1"/>
    <property type="molecule type" value="Genomic_DNA"/>
</dbReference>
<name>A0A1Y4QHK2_9FIRM</name>
<proteinExistence type="predicted"/>
<organism evidence="1 2">
    <name type="scientific">Thomasclavelia spiroformis</name>
    <dbReference type="NCBI Taxonomy" id="29348"/>
    <lineage>
        <taxon>Bacteria</taxon>
        <taxon>Bacillati</taxon>
        <taxon>Bacillota</taxon>
        <taxon>Erysipelotrichia</taxon>
        <taxon>Erysipelotrichales</taxon>
        <taxon>Coprobacillaceae</taxon>
        <taxon>Thomasclavelia</taxon>
    </lineage>
</organism>
<gene>
    <name evidence="1" type="ORF">B5E91_08535</name>
</gene>
<protein>
    <submittedName>
        <fullName evidence="1">Uncharacterized protein</fullName>
    </submittedName>
</protein>
<dbReference type="AlphaFoldDB" id="A0A1Y4QHK2"/>
<comment type="caution">
    <text evidence="1">The sequence shown here is derived from an EMBL/GenBank/DDBJ whole genome shotgun (WGS) entry which is preliminary data.</text>
</comment>
<reference evidence="2" key="1">
    <citation type="submission" date="2017-04" db="EMBL/GenBank/DDBJ databases">
        <title>Function of individual gut microbiota members based on whole genome sequencing of pure cultures obtained from chicken caecum.</title>
        <authorList>
            <person name="Medvecky M."/>
            <person name="Cejkova D."/>
            <person name="Polansky O."/>
            <person name="Karasova D."/>
            <person name="Kubasova T."/>
            <person name="Cizek A."/>
            <person name="Rychlik I."/>
        </authorList>
    </citation>
    <scope>NUCLEOTIDE SEQUENCE [LARGE SCALE GENOMIC DNA]</scope>
    <source>
        <strain evidence="2">An149</strain>
    </source>
</reference>
<dbReference type="RefSeq" id="WP_087256836.1">
    <property type="nucleotide sequence ID" value="NZ_NFLB01000009.1"/>
</dbReference>